<dbReference type="PANTHER" id="PTHR46825">
    <property type="entry name" value="D-ALANYL-D-ALANINE-CARBOXYPEPTIDASE/ENDOPEPTIDASE AMPH"/>
    <property type="match status" value="1"/>
</dbReference>
<accession>A0A1I5Y295</accession>
<dbReference type="InterPro" id="IPR011990">
    <property type="entry name" value="TPR-like_helical_dom_sf"/>
</dbReference>
<dbReference type="SMART" id="SM00028">
    <property type="entry name" value="TPR"/>
    <property type="match status" value="1"/>
</dbReference>
<sequence length="465" mass="52928">MCKIPFIFLILFFSIVSGNNLLAQLSPTKVKQLDSLLEAAHQIGVFNGNALVSEHGKIVYHAETGYANGSKTVKLSPDHCFDIGSISKEFNSVGIMLLQEKGKLKLSDKLSKYFPELPAWAEKIQLKHLLQYTSGLPNSKALSDTAILKEISLLKNLQFEPGTAFDYNISNVYLQRAIIQKITGISYSRFVETFLLKPCKMDQSYVDKPGINTITAIPFDNNFRETIYQQNMTGWVRLPAEDLFRWAQCLNSYKIISENSFKELSEGFPNSETSLGGTKYENGKLIWHQHHGSNYNYEALMYSNLQKDITIILMTNNQNFKVHALKDAILAILEGQPYKVPKKSIYLDIREKVLNNFEQGIAFLNQIKASEQNKYDFSGEKYDLVSTGKYLMRREHFDDAIKMFHLATLANPNKEDFSYAYELIAESYYKKGSKELAIIYYKKAVEVYSENKNAAGMLLEIAKGK</sequence>
<dbReference type="InterPro" id="IPR019734">
    <property type="entry name" value="TPR_rpt"/>
</dbReference>
<evidence type="ECO:0000256" key="1">
    <source>
        <dbReference type="PROSITE-ProRule" id="PRU00339"/>
    </source>
</evidence>
<evidence type="ECO:0000313" key="4">
    <source>
        <dbReference type="Proteomes" id="UP000199306"/>
    </source>
</evidence>
<organism evidence="3 4">
    <name type="scientific">Pseudarcicella hirudinis</name>
    <dbReference type="NCBI Taxonomy" id="1079859"/>
    <lineage>
        <taxon>Bacteria</taxon>
        <taxon>Pseudomonadati</taxon>
        <taxon>Bacteroidota</taxon>
        <taxon>Cytophagia</taxon>
        <taxon>Cytophagales</taxon>
        <taxon>Flectobacillaceae</taxon>
        <taxon>Pseudarcicella</taxon>
    </lineage>
</organism>
<dbReference type="OrthoDB" id="9793489at2"/>
<dbReference type="Gene3D" id="1.25.40.10">
    <property type="entry name" value="Tetratricopeptide repeat domain"/>
    <property type="match status" value="1"/>
</dbReference>
<dbReference type="Proteomes" id="UP000199306">
    <property type="component" value="Unassembled WGS sequence"/>
</dbReference>
<name>A0A1I5Y295_9BACT</name>
<dbReference type="SUPFAM" id="SSF56601">
    <property type="entry name" value="beta-lactamase/transpeptidase-like"/>
    <property type="match status" value="1"/>
</dbReference>
<keyword evidence="4" id="KW-1185">Reference proteome</keyword>
<gene>
    <name evidence="3" type="ORF">SAMN04515674_116121</name>
</gene>
<evidence type="ECO:0000313" key="3">
    <source>
        <dbReference type="EMBL" id="SFQ38315.1"/>
    </source>
</evidence>
<feature type="repeat" description="TPR" evidence="1">
    <location>
        <begin position="418"/>
        <end position="451"/>
    </location>
</feature>
<dbReference type="AlphaFoldDB" id="A0A1I5Y295"/>
<dbReference type="RefSeq" id="WP_092019242.1">
    <property type="nucleotide sequence ID" value="NZ_FOXH01000016.1"/>
</dbReference>
<dbReference type="InterPro" id="IPR050491">
    <property type="entry name" value="AmpC-like"/>
</dbReference>
<dbReference type="InterPro" id="IPR001466">
    <property type="entry name" value="Beta-lactam-related"/>
</dbReference>
<proteinExistence type="predicted"/>
<dbReference type="Gene3D" id="3.40.710.10">
    <property type="entry name" value="DD-peptidase/beta-lactamase superfamily"/>
    <property type="match status" value="1"/>
</dbReference>
<dbReference type="EMBL" id="FOXH01000016">
    <property type="protein sequence ID" value="SFQ38315.1"/>
    <property type="molecule type" value="Genomic_DNA"/>
</dbReference>
<dbReference type="InterPro" id="IPR012338">
    <property type="entry name" value="Beta-lactam/transpept-like"/>
</dbReference>
<dbReference type="STRING" id="1079859.SAMN04515674_116121"/>
<protein>
    <submittedName>
        <fullName evidence="3">CubicO group peptidase, beta-lactamase class C family</fullName>
    </submittedName>
</protein>
<dbReference type="PROSITE" id="PS50005">
    <property type="entry name" value="TPR"/>
    <property type="match status" value="1"/>
</dbReference>
<keyword evidence="1" id="KW-0802">TPR repeat</keyword>
<dbReference type="Pfam" id="PF00144">
    <property type="entry name" value="Beta-lactamase"/>
    <property type="match status" value="1"/>
</dbReference>
<feature type="domain" description="Beta-lactamase-related" evidence="2">
    <location>
        <begin position="48"/>
        <end position="330"/>
    </location>
</feature>
<dbReference type="SUPFAM" id="SSF48452">
    <property type="entry name" value="TPR-like"/>
    <property type="match status" value="1"/>
</dbReference>
<evidence type="ECO:0000259" key="2">
    <source>
        <dbReference type="Pfam" id="PF00144"/>
    </source>
</evidence>
<reference evidence="3 4" key="1">
    <citation type="submission" date="2016-10" db="EMBL/GenBank/DDBJ databases">
        <authorList>
            <person name="de Groot N.N."/>
        </authorList>
    </citation>
    <scope>NUCLEOTIDE SEQUENCE [LARGE SCALE GENOMIC DNA]</scope>
    <source>
        <strain evidence="4">E92,LMG 26720,CCM 7988</strain>
    </source>
</reference>
<dbReference type="PANTHER" id="PTHR46825:SF9">
    <property type="entry name" value="BETA-LACTAMASE-RELATED DOMAIN-CONTAINING PROTEIN"/>
    <property type="match status" value="1"/>
</dbReference>